<name>A0A3Q2DCR8_CYPVA</name>
<dbReference type="GO" id="GO:0006915">
    <property type="term" value="P:apoptotic process"/>
    <property type="evidence" value="ECO:0007669"/>
    <property type="project" value="UniProtKB-KW"/>
</dbReference>
<dbReference type="Gene3D" id="3.40.50.1460">
    <property type="match status" value="1"/>
</dbReference>
<evidence type="ECO:0000256" key="1">
    <source>
        <dbReference type="ARBA" id="ARBA00010134"/>
    </source>
</evidence>
<protein>
    <recommendedName>
        <fullName evidence="10">CASP8 and FADD-like apoptosis regulator</fullName>
    </recommendedName>
</protein>
<feature type="chain" id="PRO_5018555594" description="CASP8 and FADD-like apoptosis regulator" evidence="4">
    <location>
        <begin position="25"/>
        <end position="438"/>
    </location>
</feature>
<proteinExistence type="inferred from homology"/>
<dbReference type="OMA" id="QERCMVE"/>
<evidence type="ECO:0000259" key="6">
    <source>
        <dbReference type="PROSITE" id="PS50208"/>
    </source>
</evidence>
<dbReference type="Proteomes" id="UP000265020">
    <property type="component" value="Unassembled WGS sequence"/>
</dbReference>
<keyword evidence="2" id="KW-0053">Apoptosis</keyword>
<dbReference type="Pfam" id="PF01335">
    <property type="entry name" value="DED"/>
    <property type="match status" value="1"/>
</dbReference>
<organism evidence="8 9">
    <name type="scientific">Cyprinodon variegatus</name>
    <name type="common">Sheepshead minnow</name>
    <dbReference type="NCBI Taxonomy" id="28743"/>
    <lineage>
        <taxon>Eukaryota</taxon>
        <taxon>Metazoa</taxon>
        <taxon>Chordata</taxon>
        <taxon>Craniata</taxon>
        <taxon>Vertebrata</taxon>
        <taxon>Euteleostomi</taxon>
        <taxon>Actinopterygii</taxon>
        <taxon>Neopterygii</taxon>
        <taxon>Teleostei</taxon>
        <taxon>Neoteleostei</taxon>
        <taxon>Acanthomorphata</taxon>
        <taxon>Ovalentaria</taxon>
        <taxon>Atherinomorphae</taxon>
        <taxon>Cyprinodontiformes</taxon>
        <taxon>Cyprinodontidae</taxon>
        <taxon>Cyprinodon</taxon>
    </lineage>
</organism>
<evidence type="ECO:0000313" key="8">
    <source>
        <dbReference type="Ensembl" id="ENSCVAP00000016344.1"/>
    </source>
</evidence>
<dbReference type="AlphaFoldDB" id="A0A3Q2DCR8"/>
<evidence type="ECO:0000259" key="7">
    <source>
        <dbReference type="PROSITE" id="PS50835"/>
    </source>
</evidence>
<feature type="signal peptide" evidence="4">
    <location>
        <begin position="1"/>
        <end position="24"/>
    </location>
</feature>
<reference evidence="8" key="2">
    <citation type="submission" date="2025-09" db="UniProtKB">
        <authorList>
            <consortium name="Ensembl"/>
        </authorList>
    </citation>
    <scope>IDENTIFICATION</scope>
</reference>
<dbReference type="InterPro" id="IPR011600">
    <property type="entry name" value="Pept_C14_caspase"/>
</dbReference>
<dbReference type="GO" id="GO:0005737">
    <property type="term" value="C:cytoplasm"/>
    <property type="evidence" value="ECO:0007669"/>
    <property type="project" value="UniProtKB-ARBA"/>
</dbReference>
<keyword evidence="4" id="KW-0732">Signal</keyword>
<evidence type="ECO:0000256" key="4">
    <source>
        <dbReference type="SAM" id="SignalP"/>
    </source>
</evidence>
<dbReference type="Pfam" id="PF00656">
    <property type="entry name" value="Peptidase_C14"/>
    <property type="match status" value="1"/>
</dbReference>
<dbReference type="SMART" id="SM00115">
    <property type="entry name" value="CASc"/>
    <property type="match status" value="1"/>
</dbReference>
<sequence length="438" mass="49531">SAAAGHPRFSSVVTSHLLAISVLAEDLSCGERRKVIYLCGSLSTDCSVDRVREALSFGVDHHGEPPLFIMSVLLLLGRNDILKKVYKVRGKEAESQIRTHGQILPTFRVLIVTLSDEMDTDDVNQIKFLLSKTLTREKLDNSKTFLDVVIELEKLDSVSPERVDLLEKCLHHIGRLDLVKKVAAYKISAQTSDKHLPQQQSSRVEVQLEQYSLMADPRGVCVIIDCVGKDGEMLEAAFKTLHFNVLLYQMLGADEIFKTLKDISKNRESLRGDAFICCIISRSTASDLLGTNTHSRGISMDFIRQLFLADVCPVLAGKPKLFFIQGYRVSEMARVEDEQGQLEEDGCQSSPTTHYIPKEADVLWSQSWTDEYQLQKEQHRSVYLETLTDALRKAQRKMNLLDVVMEVNGAIFDHNEKNPEAIYSCDVRHTLRKKLYLQ</sequence>
<dbReference type="GO" id="GO:0006508">
    <property type="term" value="P:proteolysis"/>
    <property type="evidence" value="ECO:0007669"/>
    <property type="project" value="InterPro"/>
</dbReference>
<dbReference type="FunFam" id="1.10.533.10:FF:000016">
    <property type="entry name" value="CASP8 and FADD-like apoptosis regulator"/>
    <property type="match status" value="1"/>
</dbReference>
<dbReference type="PANTHER" id="PTHR48169">
    <property type="entry name" value="DED DOMAIN-CONTAINING PROTEIN"/>
    <property type="match status" value="1"/>
</dbReference>
<dbReference type="InterPro" id="IPR029030">
    <property type="entry name" value="Caspase-like_dom_sf"/>
</dbReference>
<evidence type="ECO:0000256" key="2">
    <source>
        <dbReference type="ARBA" id="ARBA00022703"/>
    </source>
</evidence>
<feature type="domain" description="Caspase family p20" evidence="6">
    <location>
        <begin position="230"/>
        <end position="331"/>
    </location>
</feature>
<dbReference type="SUPFAM" id="SSF52129">
    <property type="entry name" value="Caspase-like"/>
    <property type="match status" value="1"/>
</dbReference>
<dbReference type="GO" id="GO:0042981">
    <property type="term" value="P:regulation of apoptotic process"/>
    <property type="evidence" value="ECO:0007669"/>
    <property type="project" value="InterPro"/>
</dbReference>
<dbReference type="InterPro" id="IPR001875">
    <property type="entry name" value="DED_dom"/>
</dbReference>
<evidence type="ECO:0008006" key="10">
    <source>
        <dbReference type="Google" id="ProtNLM"/>
    </source>
</evidence>
<dbReference type="STRING" id="28743.ENSCVAP00000016344"/>
<dbReference type="PANTHER" id="PTHR48169:SF3">
    <property type="entry name" value="CASP8 AND FADD LIKE APOPTOSIS REGULATOR"/>
    <property type="match status" value="1"/>
</dbReference>
<feature type="domain" description="Ig-like" evidence="7">
    <location>
        <begin position="319"/>
        <end position="436"/>
    </location>
</feature>
<accession>A0A3Q2DCR8</accession>
<comment type="similarity">
    <text evidence="1">Belongs to the peptidase C14A family.</text>
</comment>
<dbReference type="InterPro" id="IPR011029">
    <property type="entry name" value="DEATH-like_dom_sf"/>
</dbReference>
<dbReference type="InterPro" id="IPR015917">
    <property type="entry name" value="Pept_C14A"/>
</dbReference>
<dbReference type="PROSITE" id="PS50208">
    <property type="entry name" value="CASPASE_P20"/>
    <property type="match status" value="1"/>
</dbReference>
<dbReference type="SMART" id="SM00031">
    <property type="entry name" value="DED"/>
    <property type="match status" value="1"/>
</dbReference>
<keyword evidence="9" id="KW-1185">Reference proteome</keyword>
<dbReference type="Gene3D" id="1.10.533.10">
    <property type="entry name" value="Death Domain, Fas"/>
    <property type="match status" value="2"/>
</dbReference>
<reference evidence="8" key="1">
    <citation type="submission" date="2025-08" db="UniProtKB">
        <authorList>
            <consortium name="Ensembl"/>
        </authorList>
    </citation>
    <scope>IDENTIFICATION</scope>
</reference>
<dbReference type="GO" id="GO:0004197">
    <property type="term" value="F:cysteine-type endopeptidase activity"/>
    <property type="evidence" value="ECO:0007669"/>
    <property type="project" value="InterPro"/>
</dbReference>
<dbReference type="GeneTree" id="ENSGT00530000064199"/>
<dbReference type="SUPFAM" id="SSF47986">
    <property type="entry name" value="DEATH domain"/>
    <property type="match status" value="1"/>
</dbReference>
<keyword evidence="3" id="KW-0677">Repeat</keyword>
<dbReference type="InterPro" id="IPR007110">
    <property type="entry name" value="Ig-like_dom"/>
</dbReference>
<feature type="domain" description="DED" evidence="5">
    <location>
        <begin position="106"/>
        <end position="184"/>
    </location>
</feature>
<dbReference type="Ensembl" id="ENSCVAT00000031891.1">
    <property type="protein sequence ID" value="ENSCVAP00000016344.1"/>
    <property type="gene ID" value="ENSCVAG00000019371.1"/>
</dbReference>
<dbReference type="PROSITE" id="PS50835">
    <property type="entry name" value="IG_LIKE"/>
    <property type="match status" value="1"/>
</dbReference>
<evidence type="ECO:0000256" key="3">
    <source>
        <dbReference type="ARBA" id="ARBA00022737"/>
    </source>
</evidence>
<dbReference type="InterPro" id="IPR001309">
    <property type="entry name" value="Pept_C14_p20"/>
</dbReference>
<dbReference type="PROSITE" id="PS50168">
    <property type="entry name" value="DED"/>
    <property type="match status" value="1"/>
</dbReference>
<evidence type="ECO:0000259" key="5">
    <source>
        <dbReference type="PROSITE" id="PS50168"/>
    </source>
</evidence>
<evidence type="ECO:0000313" key="9">
    <source>
        <dbReference type="Proteomes" id="UP000265020"/>
    </source>
</evidence>